<dbReference type="Proteomes" id="UP000178186">
    <property type="component" value="Unassembled WGS sequence"/>
</dbReference>
<evidence type="ECO:0000256" key="2">
    <source>
        <dbReference type="SAM" id="SignalP"/>
    </source>
</evidence>
<feature type="region of interest" description="Disordered" evidence="1">
    <location>
        <begin position="31"/>
        <end position="51"/>
    </location>
</feature>
<keyword evidence="2" id="KW-0732">Signal</keyword>
<organism evidence="3 4">
    <name type="scientific">Candidatus Ryanbacteria bacterium RIFCSPLOWO2_02_FULL_45_11c</name>
    <dbReference type="NCBI Taxonomy" id="1802128"/>
    <lineage>
        <taxon>Bacteria</taxon>
        <taxon>Candidatus Ryaniibacteriota</taxon>
    </lineage>
</organism>
<feature type="signal peptide" evidence="2">
    <location>
        <begin position="1"/>
        <end position="19"/>
    </location>
</feature>
<feature type="chain" id="PRO_5009583036" description="DUF5666 domain-containing protein" evidence="2">
    <location>
        <begin position="20"/>
        <end position="179"/>
    </location>
</feature>
<dbReference type="AlphaFoldDB" id="A0A1G2GYV4"/>
<comment type="caution">
    <text evidence="3">The sequence shown here is derived from an EMBL/GenBank/DDBJ whole genome shotgun (WGS) entry which is preliminary data.</text>
</comment>
<evidence type="ECO:0000313" key="3">
    <source>
        <dbReference type="EMBL" id="OGZ55319.1"/>
    </source>
</evidence>
<gene>
    <name evidence="3" type="ORF">A3H64_01965</name>
</gene>
<evidence type="ECO:0000313" key="4">
    <source>
        <dbReference type="Proteomes" id="UP000178186"/>
    </source>
</evidence>
<evidence type="ECO:0008006" key="5">
    <source>
        <dbReference type="Google" id="ProtNLM"/>
    </source>
</evidence>
<dbReference type="EMBL" id="MHNY01000029">
    <property type="protein sequence ID" value="OGZ55319.1"/>
    <property type="molecule type" value="Genomic_DNA"/>
</dbReference>
<sequence>MKTTLILFLFLAFAPFAFGGSVMVENHVSSSANTGGNSAKGRSDGSGGGTIITGDASAVVKVETRSADSTSSPQTQNDNKGIIKVEALATVNGKTEYVSKEVTGSGVSVEVEASVTGSTDNATTTATSSVSVDAEPSQVTNVSISQTSALESKMKMNIVGEIISALKHFFSYVGSFFGK</sequence>
<proteinExistence type="predicted"/>
<protein>
    <recommendedName>
        <fullName evidence="5">DUF5666 domain-containing protein</fullName>
    </recommendedName>
</protein>
<accession>A0A1G2GYV4</accession>
<name>A0A1G2GYV4_9BACT</name>
<evidence type="ECO:0000256" key="1">
    <source>
        <dbReference type="SAM" id="MobiDB-lite"/>
    </source>
</evidence>
<reference evidence="3 4" key="1">
    <citation type="journal article" date="2016" name="Nat. Commun.">
        <title>Thousands of microbial genomes shed light on interconnected biogeochemical processes in an aquifer system.</title>
        <authorList>
            <person name="Anantharaman K."/>
            <person name="Brown C.T."/>
            <person name="Hug L.A."/>
            <person name="Sharon I."/>
            <person name="Castelle C.J."/>
            <person name="Probst A.J."/>
            <person name="Thomas B.C."/>
            <person name="Singh A."/>
            <person name="Wilkins M.J."/>
            <person name="Karaoz U."/>
            <person name="Brodie E.L."/>
            <person name="Williams K.H."/>
            <person name="Hubbard S.S."/>
            <person name="Banfield J.F."/>
        </authorList>
    </citation>
    <scope>NUCLEOTIDE SEQUENCE [LARGE SCALE GENOMIC DNA]</scope>
</reference>